<dbReference type="EMBL" id="MEXN01000007">
    <property type="protein sequence ID" value="OGD03333.1"/>
    <property type="molecule type" value="Genomic_DNA"/>
</dbReference>
<dbReference type="PANTHER" id="PTHR21237:SF23">
    <property type="entry name" value="GRPE PROTEIN HOMOLOG, MITOCHONDRIAL"/>
    <property type="match status" value="1"/>
</dbReference>
<dbReference type="CDD" id="cd00446">
    <property type="entry name" value="GrpE"/>
    <property type="match status" value="1"/>
</dbReference>
<name>A0A1F4ZAP6_9BACT</name>
<comment type="subcellular location">
    <subcellularLocation>
        <location evidence="3">Cytoplasm</location>
    </subcellularLocation>
</comment>
<dbReference type="GO" id="GO:0051087">
    <property type="term" value="F:protein-folding chaperone binding"/>
    <property type="evidence" value="ECO:0007669"/>
    <property type="project" value="InterPro"/>
</dbReference>
<sequence>MKTKKTDEIKTLNENWKRALADYQNLSKRVEADKKEFVKFAAANIVTKLIPTLDVLELAAAHSSDPGIQMAVKQFQDVLSSESLQSIITAPGEPFDHTIHECIETILGEPDNSVVELVAKGYKIDGLVIRPAKVKVYKKI</sequence>
<comment type="similarity">
    <text evidence="1 3 4">Belongs to the GrpE family.</text>
</comment>
<dbReference type="GO" id="GO:0005737">
    <property type="term" value="C:cytoplasm"/>
    <property type="evidence" value="ECO:0007669"/>
    <property type="project" value="UniProtKB-SubCell"/>
</dbReference>
<dbReference type="Pfam" id="PF01025">
    <property type="entry name" value="GrpE"/>
    <property type="match status" value="1"/>
</dbReference>
<dbReference type="STRING" id="1797259.A2989_00690"/>
<gene>
    <name evidence="3" type="primary">grpE</name>
    <name evidence="5" type="ORF">A2989_00690</name>
</gene>
<dbReference type="PRINTS" id="PR00773">
    <property type="entry name" value="GRPEPROTEIN"/>
</dbReference>
<dbReference type="InterPro" id="IPR000740">
    <property type="entry name" value="GrpE"/>
</dbReference>
<accession>A0A1F4ZAP6</accession>
<dbReference type="GO" id="GO:0006457">
    <property type="term" value="P:protein folding"/>
    <property type="evidence" value="ECO:0007669"/>
    <property type="project" value="InterPro"/>
</dbReference>
<reference evidence="5 6" key="1">
    <citation type="journal article" date="2016" name="Nat. Commun.">
        <title>Thousands of microbial genomes shed light on interconnected biogeochemical processes in an aquifer system.</title>
        <authorList>
            <person name="Anantharaman K."/>
            <person name="Brown C.T."/>
            <person name="Hug L.A."/>
            <person name="Sharon I."/>
            <person name="Castelle C.J."/>
            <person name="Probst A.J."/>
            <person name="Thomas B.C."/>
            <person name="Singh A."/>
            <person name="Wilkins M.J."/>
            <person name="Karaoz U."/>
            <person name="Brodie E.L."/>
            <person name="Williams K.H."/>
            <person name="Hubbard S.S."/>
            <person name="Banfield J.F."/>
        </authorList>
    </citation>
    <scope>NUCLEOTIDE SEQUENCE [LARGE SCALE GENOMIC DNA]</scope>
</reference>
<comment type="subunit">
    <text evidence="3">Homodimer.</text>
</comment>
<proteinExistence type="inferred from homology"/>
<protein>
    <recommendedName>
        <fullName evidence="3">Protein GrpE</fullName>
    </recommendedName>
    <alternativeName>
        <fullName evidence="3">HSP-70 cofactor</fullName>
    </alternativeName>
</protein>
<dbReference type="InterPro" id="IPR013805">
    <property type="entry name" value="GrpE_CC"/>
</dbReference>
<dbReference type="SUPFAM" id="SSF51064">
    <property type="entry name" value="Head domain of nucleotide exchange factor GrpE"/>
    <property type="match status" value="1"/>
</dbReference>
<dbReference type="GO" id="GO:0051082">
    <property type="term" value="F:unfolded protein binding"/>
    <property type="evidence" value="ECO:0007669"/>
    <property type="project" value="TreeGrafter"/>
</dbReference>
<keyword evidence="3" id="KW-0346">Stress response</keyword>
<evidence type="ECO:0000313" key="5">
    <source>
        <dbReference type="EMBL" id="OGD03333.1"/>
    </source>
</evidence>
<dbReference type="PANTHER" id="PTHR21237">
    <property type="entry name" value="GRPE PROTEIN"/>
    <property type="match status" value="1"/>
</dbReference>
<evidence type="ECO:0000313" key="6">
    <source>
        <dbReference type="Proteomes" id="UP000177080"/>
    </source>
</evidence>
<evidence type="ECO:0000256" key="2">
    <source>
        <dbReference type="ARBA" id="ARBA00023186"/>
    </source>
</evidence>
<evidence type="ECO:0000256" key="3">
    <source>
        <dbReference type="HAMAP-Rule" id="MF_01151"/>
    </source>
</evidence>
<comment type="function">
    <text evidence="3">Participates actively in the response to hyperosmotic and heat shock by preventing the aggregation of stress-denatured proteins, in association with DnaK and GrpE. It is the nucleotide exchange factor for DnaK and may function as a thermosensor. Unfolded proteins bind initially to DnaJ; upon interaction with the DnaJ-bound protein, DnaK hydrolyzes its bound ATP, resulting in the formation of a stable complex. GrpE releases ADP from DnaK; ATP binding to DnaK triggers the release of the substrate protein, thus completing the reaction cycle. Several rounds of ATP-dependent interactions between DnaJ, DnaK and GrpE are required for fully efficient folding.</text>
</comment>
<dbReference type="Proteomes" id="UP000177080">
    <property type="component" value="Unassembled WGS sequence"/>
</dbReference>
<dbReference type="SUPFAM" id="SSF58014">
    <property type="entry name" value="Coiled-coil domain of nucleotide exchange factor GrpE"/>
    <property type="match status" value="1"/>
</dbReference>
<dbReference type="GO" id="GO:0000774">
    <property type="term" value="F:adenyl-nucleotide exchange factor activity"/>
    <property type="evidence" value="ECO:0007669"/>
    <property type="project" value="InterPro"/>
</dbReference>
<dbReference type="AlphaFoldDB" id="A0A1F4ZAP6"/>
<dbReference type="Gene3D" id="3.90.20.20">
    <property type="match status" value="1"/>
</dbReference>
<organism evidence="5 6">
    <name type="scientific">Candidatus Amesbacteria bacterium RIFCSPLOWO2_01_FULL_48_25</name>
    <dbReference type="NCBI Taxonomy" id="1797259"/>
    <lineage>
        <taxon>Bacteria</taxon>
        <taxon>Candidatus Amesiibacteriota</taxon>
    </lineage>
</organism>
<evidence type="ECO:0000256" key="4">
    <source>
        <dbReference type="RuleBase" id="RU004478"/>
    </source>
</evidence>
<keyword evidence="2 3" id="KW-0143">Chaperone</keyword>
<dbReference type="Gene3D" id="2.30.22.10">
    <property type="entry name" value="Head domain of nucleotide exchange factor GrpE"/>
    <property type="match status" value="1"/>
</dbReference>
<evidence type="ECO:0000256" key="1">
    <source>
        <dbReference type="ARBA" id="ARBA00009054"/>
    </source>
</evidence>
<dbReference type="GO" id="GO:0042803">
    <property type="term" value="F:protein homodimerization activity"/>
    <property type="evidence" value="ECO:0007669"/>
    <property type="project" value="InterPro"/>
</dbReference>
<dbReference type="HAMAP" id="MF_01151">
    <property type="entry name" value="GrpE"/>
    <property type="match status" value="1"/>
</dbReference>
<dbReference type="InterPro" id="IPR009012">
    <property type="entry name" value="GrpE_head"/>
</dbReference>
<keyword evidence="3" id="KW-0963">Cytoplasm</keyword>
<comment type="caution">
    <text evidence="5">The sequence shown here is derived from an EMBL/GenBank/DDBJ whole genome shotgun (WGS) entry which is preliminary data.</text>
</comment>